<keyword evidence="2" id="KW-0235">DNA replication</keyword>
<dbReference type="KEGG" id="lcl:LOCK919_1419"/>
<organism evidence="3 4">
    <name type="scientific">Lacticaseibacillus paracasei</name>
    <name type="common">Lactobacillus paracasei</name>
    <dbReference type="NCBI Taxonomy" id="1597"/>
    <lineage>
        <taxon>Bacteria</taxon>
        <taxon>Bacillati</taxon>
        <taxon>Bacillota</taxon>
        <taxon>Bacilli</taxon>
        <taxon>Lactobacillales</taxon>
        <taxon>Lactobacillaceae</taxon>
        <taxon>Lacticaseibacillus</taxon>
    </lineage>
</organism>
<dbReference type="EMBL" id="JAUCBG010000001">
    <property type="protein sequence ID" value="MDM7452823.1"/>
    <property type="molecule type" value="Genomic_DNA"/>
</dbReference>
<comment type="similarity">
    <text evidence="1">Belongs to the Gram-positive plasmids replication protein type 1 family.</text>
</comment>
<dbReference type="Pfam" id="PF01446">
    <property type="entry name" value="Rep_1"/>
    <property type="match status" value="1"/>
</dbReference>
<protein>
    <submittedName>
        <fullName evidence="3">Protein rep</fullName>
    </submittedName>
</protein>
<gene>
    <name evidence="3" type="ORF">QUF16_00500</name>
</gene>
<dbReference type="KEGG" id="lcz:LCAZH_1231"/>
<evidence type="ECO:0000313" key="4">
    <source>
        <dbReference type="Proteomes" id="UP001231451"/>
    </source>
</evidence>
<dbReference type="GO" id="GO:0006260">
    <property type="term" value="P:DNA replication"/>
    <property type="evidence" value="ECO:0007669"/>
    <property type="project" value="UniProtKB-KW"/>
</dbReference>
<evidence type="ECO:0000313" key="3">
    <source>
        <dbReference type="EMBL" id="MDM7452823.1"/>
    </source>
</evidence>
<dbReference type="InterPro" id="IPR000989">
    <property type="entry name" value="Rep"/>
</dbReference>
<comment type="caution">
    <text evidence="3">The sequence shown here is derived from an EMBL/GenBank/DDBJ whole genome shotgun (WGS) entry which is preliminary data.</text>
</comment>
<reference evidence="3" key="1">
    <citation type="submission" date="2023-06" db="EMBL/GenBank/DDBJ databases">
        <title>Draft Genome Sequences of lactic acid bacteria strains isolated from fermented milk products.</title>
        <authorList>
            <person name="Elcheninov A.G."/>
            <person name="Klyukina A."/>
            <person name="Zayulina K.S."/>
            <person name="Gavirova L.A."/>
            <person name="Shcherbakova P.A."/>
            <person name="Shestakov A.I."/>
            <person name="Kublanov I.V."/>
            <person name="Kochetkova T.V."/>
        </authorList>
    </citation>
    <scope>NUCLEOTIDE SEQUENCE</scope>
    <source>
        <strain evidence="3">TOM.1374</strain>
    </source>
</reference>
<dbReference type="Proteomes" id="UP001231451">
    <property type="component" value="Unassembled WGS sequence"/>
</dbReference>
<dbReference type="GO" id="GO:0003677">
    <property type="term" value="F:DNA binding"/>
    <property type="evidence" value="ECO:0007669"/>
    <property type="project" value="InterPro"/>
</dbReference>
<proteinExistence type="inferred from homology"/>
<evidence type="ECO:0000256" key="2">
    <source>
        <dbReference type="ARBA" id="ARBA00022705"/>
    </source>
</evidence>
<evidence type="ECO:0000256" key="1">
    <source>
        <dbReference type="ARBA" id="ARBA00008909"/>
    </source>
</evidence>
<name>A0AAP4JG60_LACPA</name>
<accession>A0AAP4JG60</accession>
<dbReference type="RefSeq" id="WP_013245679.1">
    <property type="nucleotide sequence ID" value="NC_014334.2"/>
</dbReference>
<dbReference type="AlphaFoldDB" id="A0AAP4JG60"/>
<sequence>MTDILKDVTSYGHEQPWRERKIACRMYGDYVTKLNYKKAARVVDCGETLKFARSGSDLKLFQAWFCHSRLCPMCNWRRARKQSYQLSLIINEALQQNSSGVFLFLTLTEKNATASTLKAELKKMNASFYKLFQYKKTSKNLLGYVRSTEITFNEKNQTYHQHAHVLLFMKSTYFRDSQNYIKQAEWSKFWKRARKLNYEPIVNVKRVRPNVRRGDTSLASSAREVAKYQVKSTDYLTGSESRDLKVVGTLENALNHTRQLSFGGVLKDIRQQLKLDDLDNDDSPQNLIKLGINPATGQKVTEVDYVWNPVSNNYEKW</sequence>